<name>A0A934WWF2_9BACT</name>
<comment type="caution">
    <text evidence="4">The sequence shown here is derived from an EMBL/GenBank/DDBJ whole genome shotgun (WGS) entry which is preliminary data.</text>
</comment>
<dbReference type="InterPro" id="IPR011006">
    <property type="entry name" value="CheY-like_superfamily"/>
</dbReference>
<dbReference type="GO" id="GO:0000156">
    <property type="term" value="F:phosphorelay response regulator activity"/>
    <property type="evidence" value="ECO:0007669"/>
    <property type="project" value="InterPro"/>
</dbReference>
<dbReference type="InterPro" id="IPR001789">
    <property type="entry name" value="Sig_transdc_resp-reg_receiver"/>
</dbReference>
<dbReference type="PROSITE" id="PS50110">
    <property type="entry name" value="RESPONSE_REGULATORY"/>
    <property type="match status" value="1"/>
</dbReference>
<sequence>MDVIIIEDELKSRENLKLLLNKFCKDITVLDMAHDVSSAISIIETYNPDLIFLDIELQTGTGFEVLQKIKKRNFEVIFTTAFEQYALKAIKFSSIDYLLKPIDLEELQQAIAKVRLKKDKEHYKEKLELLLRNISEQPNEKSKICLATGDGLEFIAIKDIIYCEASGSYTNFHLVDNKKLMVSKNLKEYEHLFENHQFMRVHNSFLVNLEMVKKFIKSEGGYILMKNDAQISISQGKRDIFLLKMSQLR</sequence>
<dbReference type="GO" id="GO:0003677">
    <property type="term" value="F:DNA binding"/>
    <property type="evidence" value="ECO:0007669"/>
    <property type="project" value="InterPro"/>
</dbReference>
<dbReference type="PANTHER" id="PTHR37299:SF1">
    <property type="entry name" value="STAGE 0 SPORULATION PROTEIN A HOMOLOG"/>
    <property type="match status" value="1"/>
</dbReference>
<dbReference type="SMART" id="SM00850">
    <property type="entry name" value="LytTR"/>
    <property type="match status" value="1"/>
</dbReference>
<evidence type="ECO:0000259" key="3">
    <source>
        <dbReference type="PROSITE" id="PS50930"/>
    </source>
</evidence>
<dbReference type="Proteomes" id="UP000611723">
    <property type="component" value="Unassembled WGS sequence"/>
</dbReference>
<reference evidence="4" key="1">
    <citation type="submission" date="2021-01" db="EMBL/GenBank/DDBJ databases">
        <title>Marivirga aurantiaca sp. nov., isolated from intertidal surface sediments.</title>
        <authorList>
            <person name="Zhang M."/>
        </authorList>
    </citation>
    <scope>NUCLEOTIDE SEQUENCE</scope>
    <source>
        <strain evidence="4">S37H4</strain>
    </source>
</reference>
<evidence type="ECO:0000256" key="1">
    <source>
        <dbReference type="PROSITE-ProRule" id="PRU00169"/>
    </source>
</evidence>
<feature type="domain" description="Response regulatory" evidence="2">
    <location>
        <begin position="2"/>
        <end position="115"/>
    </location>
</feature>
<dbReference type="PROSITE" id="PS50930">
    <property type="entry name" value="HTH_LYTTR"/>
    <property type="match status" value="1"/>
</dbReference>
<dbReference type="RefSeq" id="WP_201429993.1">
    <property type="nucleotide sequence ID" value="NZ_JAEQBW010000001.1"/>
</dbReference>
<organism evidence="4 5">
    <name type="scientific">Marivirga aurantiaca</name>
    <dbReference type="NCBI Taxonomy" id="2802615"/>
    <lineage>
        <taxon>Bacteria</taxon>
        <taxon>Pseudomonadati</taxon>
        <taxon>Bacteroidota</taxon>
        <taxon>Cytophagia</taxon>
        <taxon>Cytophagales</taxon>
        <taxon>Marivirgaceae</taxon>
        <taxon>Marivirga</taxon>
    </lineage>
</organism>
<evidence type="ECO:0000259" key="2">
    <source>
        <dbReference type="PROSITE" id="PS50110"/>
    </source>
</evidence>
<dbReference type="Gene3D" id="2.40.50.1020">
    <property type="entry name" value="LytTr DNA-binding domain"/>
    <property type="match status" value="1"/>
</dbReference>
<dbReference type="SUPFAM" id="SSF52172">
    <property type="entry name" value="CheY-like"/>
    <property type="match status" value="1"/>
</dbReference>
<proteinExistence type="predicted"/>
<dbReference type="AlphaFoldDB" id="A0A934WWF2"/>
<dbReference type="InterPro" id="IPR046947">
    <property type="entry name" value="LytR-like"/>
</dbReference>
<feature type="domain" description="HTH LytTR-type" evidence="3">
    <location>
        <begin position="144"/>
        <end position="247"/>
    </location>
</feature>
<evidence type="ECO:0000313" key="4">
    <source>
        <dbReference type="EMBL" id="MBK6264329.1"/>
    </source>
</evidence>
<dbReference type="EMBL" id="JAEQBW010000001">
    <property type="protein sequence ID" value="MBK6264329.1"/>
    <property type="molecule type" value="Genomic_DNA"/>
</dbReference>
<accession>A0A934WWF2</accession>
<dbReference type="SMART" id="SM00448">
    <property type="entry name" value="REC"/>
    <property type="match status" value="1"/>
</dbReference>
<protein>
    <submittedName>
        <fullName evidence="4">Response regulator transcription factor</fullName>
    </submittedName>
</protein>
<keyword evidence="5" id="KW-1185">Reference proteome</keyword>
<evidence type="ECO:0000313" key="5">
    <source>
        <dbReference type="Proteomes" id="UP000611723"/>
    </source>
</evidence>
<dbReference type="Pfam" id="PF00072">
    <property type="entry name" value="Response_reg"/>
    <property type="match status" value="1"/>
</dbReference>
<gene>
    <name evidence="4" type="ORF">JKA74_04715</name>
</gene>
<dbReference type="Gene3D" id="3.40.50.2300">
    <property type="match status" value="1"/>
</dbReference>
<dbReference type="PANTHER" id="PTHR37299">
    <property type="entry name" value="TRANSCRIPTIONAL REGULATOR-RELATED"/>
    <property type="match status" value="1"/>
</dbReference>
<feature type="modified residue" description="4-aspartylphosphate" evidence="1">
    <location>
        <position position="54"/>
    </location>
</feature>
<dbReference type="InterPro" id="IPR007492">
    <property type="entry name" value="LytTR_DNA-bd_dom"/>
</dbReference>
<dbReference type="Pfam" id="PF04397">
    <property type="entry name" value="LytTR"/>
    <property type="match status" value="1"/>
</dbReference>
<keyword evidence="1" id="KW-0597">Phosphoprotein</keyword>